<dbReference type="RefSeq" id="WP_181758308.1">
    <property type="nucleotide sequence ID" value="NZ_BMCR01000001.1"/>
</dbReference>
<keyword evidence="4" id="KW-1185">Reference proteome</keyword>
<gene>
    <name evidence="3" type="ORF">H1W37_00480</name>
</gene>
<evidence type="ECO:0000313" key="3">
    <source>
        <dbReference type="EMBL" id="MBA4610108.1"/>
    </source>
</evidence>
<keyword evidence="1 3" id="KW-0808">Transferase</keyword>
<proteinExistence type="predicted"/>
<dbReference type="PANTHER" id="PTHR48207:SF3">
    <property type="entry name" value="SUCCINATE--HYDROXYMETHYLGLUTARATE COA-TRANSFERASE"/>
    <property type="match status" value="1"/>
</dbReference>
<dbReference type="InterPro" id="IPR023606">
    <property type="entry name" value="CoA-Trfase_III_dom_1_sf"/>
</dbReference>
<reference evidence="3 4" key="1">
    <citation type="submission" date="2020-07" db="EMBL/GenBank/DDBJ databases">
        <authorList>
            <person name="Li M."/>
        </authorList>
    </citation>
    <scope>NUCLEOTIDE SEQUENCE [LARGE SCALE GENOMIC DNA]</scope>
    <source>
        <strain evidence="3 4">DSM 23284</strain>
    </source>
</reference>
<feature type="compositionally biased region" description="Basic and acidic residues" evidence="2">
    <location>
        <begin position="373"/>
        <end position="390"/>
    </location>
</feature>
<evidence type="ECO:0000256" key="2">
    <source>
        <dbReference type="SAM" id="MobiDB-lite"/>
    </source>
</evidence>
<dbReference type="InterPro" id="IPR044855">
    <property type="entry name" value="CoA-Trfase_III_dom3_sf"/>
</dbReference>
<name>A0A838XMV9_9HYPH</name>
<dbReference type="InterPro" id="IPR050483">
    <property type="entry name" value="CoA-transferase_III_domain"/>
</dbReference>
<evidence type="ECO:0000313" key="4">
    <source>
        <dbReference type="Proteomes" id="UP000559404"/>
    </source>
</evidence>
<sequence>MSTASGRPLDGVRILDFTRVLAGPFCTALLADIGADVIKIESATGDDQRHMGAVRNGHSINFELINRNKKSLCLDLKSEADQETVRRLLPSCDVVVENFRPGVAARLGLDHETLSAQRPDLIYCSISGFGQEGPLARAPSYDVVAQAMSGFMSVTGEPDGSPVFAGDSIGDTVPGIYAAWAICAALFKRERTGQGERIDVAMFDSLFSLLPTALSQLQSTGEAPQRSGAIHPLSAPFGAYRAGDGYFILAVANRPLFQRLAELIGRPDLPDDPRFDSDQNRRANEPALREILEGWAGAFSATEVIARLEEHGIPAAPIWDVAEAAASPQVAARNLLTRQVATAAGPLDLPEQPVVFSGSPRGQQAPAPALGGDRAHVDAILAKSREQENT</sequence>
<dbReference type="EMBL" id="JACEON010000001">
    <property type="protein sequence ID" value="MBA4610108.1"/>
    <property type="molecule type" value="Genomic_DNA"/>
</dbReference>
<protein>
    <submittedName>
        <fullName evidence="3">CoA transferase</fullName>
    </submittedName>
</protein>
<dbReference type="Proteomes" id="UP000559404">
    <property type="component" value="Unassembled WGS sequence"/>
</dbReference>
<dbReference type="PANTHER" id="PTHR48207">
    <property type="entry name" value="SUCCINATE--HYDROXYMETHYLGLUTARATE COA-TRANSFERASE"/>
    <property type="match status" value="1"/>
</dbReference>
<dbReference type="Gene3D" id="3.30.1540.10">
    <property type="entry name" value="formyl-coa transferase, domain 3"/>
    <property type="match status" value="1"/>
</dbReference>
<dbReference type="AlphaFoldDB" id="A0A838XMV9"/>
<dbReference type="GO" id="GO:0008410">
    <property type="term" value="F:CoA-transferase activity"/>
    <property type="evidence" value="ECO:0007669"/>
    <property type="project" value="TreeGrafter"/>
</dbReference>
<dbReference type="InterPro" id="IPR003673">
    <property type="entry name" value="CoA-Trfase_fam_III"/>
</dbReference>
<accession>A0A838XMV9</accession>
<dbReference type="Gene3D" id="3.40.50.10540">
    <property type="entry name" value="Crotonobetainyl-coa:carnitine coa-transferase, domain 1"/>
    <property type="match status" value="1"/>
</dbReference>
<comment type="caution">
    <text evidence="3">The sequence shown here is derived from an EMBL/GenBank/DDBJ whole genome shotgun (WGS) entry which is preliminary data.</text>
</comment>
<dbReference type="Pfam" id="PF02515">
    <property type="entry name" value="CoA_transf_3"/>
    <property type="match status" value="1"/>
</dbReference>
<organism evidence="3 4">
    <name type="scientific">Stappia taiwanensis</name>
    <dbReference type="NCBI Taxonomy" id="992267"/>
    <lineage>
        <taxon>Bacteria</taxon>
        <taxon>Pseudomonadati</taxon>
        <taxon>Pseudomonadota</taxon>
        <taxon>Alphaproteobacteria</taxon>
        <taxon>Hyphomicrobiales</taxon>
        <taxon>Stappiaceae</taxon>
        <taxon>Stappia</taxon>
    </lineage>
</organism>
<dbReference type="SUPFAM" id="SSF89796">
    <property type="entry name" value="CoA-transferase family III (CaiB/BaiF)"/>
    <property type="match status" value="1"/>
</dbReference>
<reference evidence="3 4" key="2">
    <citation type="submission" date="2020-08" db="EMBL/GenBank/DDBJ databases">
        <title>Stappia taiwanensis sp. nov., isolated from a coastal thermal spring.</title>
        <authorList>
            <person name="Kampfer P."/>
        </authorList>
    </citation>
    <scope>NUCLEOTIDE SEQUENCE [LARGE SCALE GENOMIC DNA]</scope>
    <source>
        <strain evidence="3 4">DSM 23284</strain>
    </source>
</reference>
<feature type="region of interest" description="Disordered" evidence="2">
    <location>
        <begin position="351"/>
        <end position="390"/>
    </location>
</feature>
<evidence type="ECO:0000256" key="1">
    <source>
        <dbReference type="ARBA" id="ARBA00022679"/>
    </source>
</evidence>